<evidence type="ECO:0000313" key="3">
    <source>
        <dbReference type="Proteomes" id="UP000825935"/>
    </source>
</evidence>
<keyword evidence="3" id="KW-1185">Reference proteome</keyword>
<organism evidence="2 3">
    <name type="scientific">Ceratopteris richardii</name>
    <name type="common">Triangle waterfern</name>
    <dbReference type="NCBI Taxonomy" id="49495"/>
    <lineage>
        <taxon>Eukaryota</taxon>
        <taxon>Viridiplantae</taxon>
        <taxon>Streptophyta</taxon>
        <taxon>Embryophyta</taxon>
        <taxon>Tracheophyta</taxon>
        <taxon>Polypodiopsida</taxon>
        <taxon>Polypodiidae</taxon>
        <taxon>Polypodiales</taxon>
        <taxon>Pteridineae</taxon>
        <taxon>Pteridaceae</taxon>
        <taxon>Parkerioideae</taxon>
        <taxon>Ceratopteris</taxon>
    </lineage>
</organism>
<dbReference type="AlphaFoldDB" id="A0A8T2UU93"/>
<sequence>MIAMKRMYFLTCLFSSKCMFTWSLCQLCWSEEGICSQIDFLHGVEFAWNMFTNNLLSD</sequence>
<dbReference type="EMBL" id="CM035410">
    <property type="protein sequence ID" value="KAH7437476.1"/>
    <property type="molecule type" value="Genomic_DNA"/>
</dbReference>
<evidence type="ECO:0000256" key="1">
    <source>
        <dbReference type="SAM" id="SignalP"/>
    </source>
</evidence>
<name>A0A8T2UU93_CERRI</name>
<feature type="signal peptide" evidence="1">
    <location>
        <begin position="1"/>
        <end position="25"/>
    </location>
</feature>
<proteinExistence type="predicted"/>
<accession>A0A8T2UU93</accession>
<evidence type="ECO:0000313" key="2">
    <source>
        <dbReference type="EMBL" id="KAH7437476.1"/>
    </source>
</evidence>
<reference evidence="2" key="1">
    <citation type="submission" date="2021-08" db="EMBL/GenBank/DDBJ databases">
        <title>WGS assembly of Ceratopteris richardii.</title>
        <authorList>
            <person name="Marchant D.B."/>
            <person name="Chen G."/>
            <person name="Jenkins J."/>
            <person name="Shu S."/>
            <person name="Leebens-Mack J."/>
            <person name="Grimwood J."/>
            <person name="Schmutz J."/>
            <person name="Soltis P."/>
            <person name="Soltis D."/>
            <person name="Chen Z.-H."/>
        </authorList>
    </citation>
    <scope>NUCLEOTIDE SEQUENCE</scope>
    <source>
        <strain evidence="2">Whitten #5841</strain>
        <tissue evidence="2">Leaf</tissue>
    </source>
</reference>
<feature type="chain" id="PRO_5036275938" evidence="1">
    <location>
        <begin position="26"/>
        <end position="58"/>
    </location>
</feature>
<dbReference type="EMBL" id="CM035410">
    <property type="protein sequence ID" value="KAH7437477.1"/>
    <property type="molecule type" value="Genomic_DNA"/>
</dbReference>
<dbReference type="Proteomes" id="UP000825935">
    <property type="component" value="Chromosome 5"/>
</dbReference>
<protein>
    <submittedName>
        <fullName evidence="2">Uncharacterized protein</fullName>
    </submittedName>
</protein>
<gene>
    <name evidence="2" type="ORF">KP509_05G074200</name>
</gene>
<comment type="caution">
    <text evidence="2">The sequence shown here is derived from an EMBL/GenBank/DDBJ whole genome shotgun (WGS) entry which is preliminary data.</text>
</comment>
<keyword evidence="1" id="KW-0732">Signal</keyword>